<dbReference type="NCBIfam" id="TIGR01031">
    <property type="entry name" value="rpmF_bact"/>
    <property type="match status" value="1"/>
</dbReference>
<comment type="similarity">
    <text evidence="2">Belongs to the bacterial ribosomal protein bL32 family.</text>
</comment>
<evidence type="ECO:0000313" key="8">
    <source>
        <dbReference type="EMBL" id="OUS48096.1"/>
    </source>
</evidence>
<dbReference type="GO" id="GO:0003735">
    <property type="term" value="F:structural constituent of ribosome"/>
    <property type="evidence" value="ECO:0007669"/>
    <property type="project" value="InterPro"/>
</dbReference>
<organism evidence="8">
    <name type="scientific">Ostreococcus tauri</name>
    <name type="common">Marine green alga</name>
    <dbReference type="NCBI Taxonomy" id="70448"/>
    <lineage>
        <taxon>Eukaryota</taxon>
        <taxon>Viridiplantae</taxon>
        <taxon>Chlorophyta</taxon>
        <taxon>Mamiellophyceae</taxon>
        <taxon>Mamiellales</taxon>
        <taxon>Bathycoccaceae</taxon>
        <taxon>Ostreococcus</taxon>
    </lineage>
</organism>
<protein>
    <recommendedName>
        <fullName evidence="7">Large ribosomal subunit protein bL32m</fullName>
    </recommendedName>
</protein>
<reference evidence="8" key="1">
    <citation type="submission" date="2017-04" db="EMBL/GenBank/DDBJ databases">
        <title>Population genomics of picophytoplankton unveils novel chromosome hypervariability.</title>
        <authorList>
            <consortium name="DOE Joint Genome Institute"/>
            <person name="Blanc-Mathieu R."/>
            <person name="Krasovec M."/>
            <person name="Hebrard M."/>
            <person name="Yau S."/>
            <person name="Desgranges E."/>
            <person name="Martin J."/>
            <person name="Schackwitz W."/>
            <person name="Kuo A."/>
            <person name="Salin G."/>
            <person name="Donnadieu C."/>
            <person name="Desdevises Y."/>
            <person name="Sanchez-Ferandin S."/>
            <person name="Moreau H."/>
            <person name="Rivals E."/>
            <person name="Grigoriev I.V."/>
            <person name="Grimsley N."/>
            <person name="Eyre-Walker A."/>
            <person name="Piganeau G."/>
        </authorList>
    </citation>
    <scope>NUCLEOTIDE SEQUENCE [LARGE SCALE GENOMIC DNA]</scope>
    <source>
        <strain evidence="8">RCC 1115</strain>
    </source>
</reference>
<evidence type="ECO:0000256" key="7">
    <source>
        <dbReference type="ARBA" id="ARBA00039935"/>
    </source>
</evidence>
<gene>
    <name evidence="8" type="ORF">BE221DRAFT_60080</name>
</gene>
<dbReference type="AlphaFoldDB" id="A0A1Y5IEV0"/>
<evidence type="ECO:0000256" key="3">
    <source>
        <dbReference type="ARBA" id="ARBA00022946"/>
    </source>
</evidence>
<accession>A0A1Y5IEV0</accession>
<dbReference type="InterPro" id="IPR002677">
    <property type="entry name" value="Ribosomal_bL32"/>
</dbReference>
<keyword evidence="6" id="KW-0687">Ribonucleoprotein</keyword>
<dbReference type="PANTHER" id="PTHR21026">
    <property type="entry name" value="39S RIBOSOMAL PROTEIN L32, MITOCHONDRIAL"/>
    <property type="match status" value="1"/>
</dbReference>
<feature type="non-terminal residue" evidence="8">
    <location>
        <position position="74"/>
    </location>
</feature>
<dbReference type="PANTHER" id="PTHR21026:SF2">
    <property type="entry name" value="LARGE RIBOSOMAL SUBUNIT PROTEIN BL32M"/>
    <property type="match status" value="1"/>
</dbReference>
<keyword evidence="4" id="KW-0689">Ribosomal protein</keyword>
<dbReference type="InterPro" id="IPR011332">
    <property type="entry name" value="Ribosomal_zn-bd"/>
</dbReference>
<evidence type="ECO:0000256" key="2">
    <source>
        <dbReference type="ARBA" id="ARBA00008560"/>
    </source>
</evidence>
<name>A0A1Y5IEV0_OSTTA</name>
<dbReference type="SUPFAM" id="SSF57829">
    <property type="entry name" value="Zn-binding ribosomal proteins"/>
    <property type="match status" value="1"/>
</dbReference>
<dbReference type="GO" id="GO:0006412">
    <property type="term" value="P:translation"/>
    <property type="evidence" value="ECO:0007669"/>
    <property type="project" value="InterPro"/>
</dbReference>
<proteinExistence type="inferred from homology"/>
<evidence type="ECO:0000256" key="4">
    <source>
        <dbReference type="ARBA" id="ARBA00022980"/>
    </source>
</evidence>
<dbReference type="Proteomes" id="UP000195557">
    <property type="component" value="Unassembled WGS sequence"/>
</dbReference>
<dbReference type="EMBL" id="KZ155776">
    <property type="protein sequence ID" value="OUS48096.1"/>
    <property type="molecule type" value="Genomic_DNA"/>
</dbReference>
<keyword evidence="5" id="KW-0496">Mitochondrion</keyword>
<comment type="subcellular location">
    <subcellularLocation>
        <location evidence="1">Mitochondrion</location>
    </subcellularLocation>
</comment>
<keyword evidence="3" id="KW-0809">Transit peptide</keyword>
<dbReference type="GO" id="GO:0015934">
    <property type="term" value="C:large ribosomal subunit"/>
    <property type="evidence" value="ECO:0007669"/>
    <property type="project" value="InterPro"/>
</dbReference>
<sequence length="74" mass="8393">GMWMLDGGVGSAMVEMWMMAVPKRKVTPSRRKKRNQFKRLPFVESVVRCAGCGKVNLPHVRCCDVEREDARRGG</sequence>
<evidence type="ECO:0000256" key="5">
    <source>
        <dbReference type="ARBA" id="ARBA00023128"/>
    </source>
</evidence>
<dbReference type="Pfam" id="PF01783">
    <property type="entry name" value="Ribosomal_L32p"/>
    <property type="match status" value="1"/>
</dbReference>
<dbReference type="GO" id="GO:0005739">
    <property type="term" value="C:mitochondrion"/>
    <property type="evidence" value="ECO:0007669"/>
    <property type="project" value="UniProtKB-SubCell"/>
</dbReference>
<dbReference type="InterPro" id="IPR051991">
    <property type="entry name" value="Mitoribosomal_protein_bL32"/>
</dbReference>
<evidence type="ECO:0000256" key="6">
    <source>
        <dbReference type="ARBA" id="ARBA00023274"/>
    </source>
</evidence>
<evidence type="ECO:0000256" key="1">
    <source>
        <dbReference type="ARBA" id="ARBA00004173"/>
    </source>
</evidence>
<feature type="non-terminal residue" evidence="8">
    <location>
        <position position="1"/>
    </location>
</feature>